<dbReference type="Gene3D" id="3.40.366.30">
    <property type="entry name" value="50S ribosomal protein L16 arginine hydroxylase, Chain A, Domain 2"/>
    <property type="match status" value="1"/>
</dbReference>
<keyword evidence="8" id="KW-1185">Reference proteome</keyword>
<accession>A0A9X1XJ71</accession>
<dbReference type="Gene3D" id="2.60.120.650">
    <property type="entry name" value="Cupin"/>
    <property type="match status" value="1"/>
</dbReference>
<evidence type="ECO:0000259" key="6">
    <source>
        <dbReference type="PROSITE" id="PS51184"/>
    </source>
</evidence>
<comment type="caution">
    <text evidence="7">The sequence shown here is derived from an EMBL/GenBank/DDBJ whole genome shotgun (WGS) entry which is preliminary data.</text>
</comment>
<dbReference type="EMBL" id="JAJHVV010000003">
    <property type="protein sequence ID" value="MCK6262833.1"/>
    <property type="molecule type" value="Genomic_DNA"/>
</dbReference>
<keyword evidence="2" id="KW-0479">Metal-binding</keyword>
<keyword evidence="4" id="KW-0560">Oxidoreductase</keyword>
<reference evidence="7" key="1">
    <citation type="submission" date="2021-11" db="EMBL/GenBank/DDBJ databases">
        <title>Vibrio ZSDE26 sp. nov. and Vibrio ZSDZ34 sp. nov., isolated from coastal seawater in Qingdao.</title>
        <authorList>
            <person name="Zhang P."/>
        </authorList>
    </citation>
    <scope>NUCLEOTIDE SEQUENCE</scope>
    <source>
        <strain evidence="7">ZSDE26</strain>
    </source>
</reference>
<keyword evidence="5" id="KW-0408">Iron</keyword>
<name>A0A9X1XJ71_9VIBR</name>
<dbReference type="RefSeq" id="WP_248007944.1">
    <property type="nucleotide sequence ID" value="NZ_JAJHVV010000003.1"/>
</dbReference>
<dbReference type="SMART" id="SM00558">
    <property type="entry name" value="JmjC"/>
    <property type="match status" value="1"/>
</dbReference>
<evidence type="ECO:0000313" key="8">
    <source>
        <dbReference type="Proteomes" id="UP001139559"/>
    </source>
</evidence>
<evidence type="ECO:0000256" key="4">
    <source>
        <dbReference type="ARBA" id="ARBA00023002"/>
    </source>
</evidence>
<proteinExistence type="predicted"/>
<dbReference type="InterPro" id="IPR039994">
    <property type="entry name" value="NO66-like"/>
</dbReference>
<dbReference type="InterPro" id="IPR046799">
    <property type="entry name" value="ROXA-like_wH"/>
</dbReference>
<keyword evidence="3" id="KW-0223">Dioxygenase</keyword>
<gene>
    <name evidence="7" type="ORF">KP803_06030</name>
</gene>
<dbReference type="PANTHER" id="PTHR13096">
    <property type="entry name" value="MINA53 MYC INDUCED NUCLEAR ANTIGEN"/>
    <property type="match status" value="1"/>
</dbReference>
<dbReference type="Pfam" id="PF08007">
    <property type="entry name" value="JmjC_2"/>
    <property type="match status" value="1"/>
</dbReference>
<evidence type="ECO:0000313" key="7">
    <source>
        <dbReference type="EMBL" id="MCK6262833.1"/>
    </source>
</evidence>
<feature type="domain" description="JmjC" evidence="6">
    <location>
        <begin position="93"/>
        <end position="222"/>
    </location>
</feature>
<dbReference type="PROSITE" id="PS51184">
    <property type="entry name" value="JMJC"/>
    <property type="match status" value="1"/>
</dbReference>
<sequence>MYQLSFSLESFLAEFWHKKPTIIKGGFTDFVDPITPEEVAGLTMEEEIDSRFVSNLNDNWTAEHGPFEESKFSELPTSNWQLIVQAANHWHDGVAQLTKAFEALPQWLFDDLMICYSEKGGGVGPHIDQYDVFIIQGSGKRQWRVGDKDVGQYKETHRTEALRQIEGFDSIIDQVLEPGDILYIPPGFPHEGVTLEPSMSYSMGYRSPKEQELISNFADYILSHDMGDVHQHNPLMETQAHHGEVKSSDLTQLTEMMTKAFQDQESIKDFMGTMLSQSRHQLAFYPPEEAWSAEEVAQYFETDAVFLKVSGLRALYNESDPCVAYIDGNMYKVDKEQQPLLQWLCNNNSIHQSVLNRPFESAEIALLTELVNKGYWFCDESE</sequence>
<evidence type="ECO:0000256" key="1">
    <source>
        <dbReference type="ARBA" id="ARBA00001954"/>
    </source>
</evidence>
<dbReference type="InterPro" id="IPR003347">
    <property type="entry name" value="JmjC_dom"/>
</dbReference>
<dbReference type="GO" id="GO:0046872">
    <property type="term" value="F:metal ion binding"/>
    <property type="evidence" value="ECO:0007669"/>
    <property type="project" value="UniProtKB-KW"/>
</dbReference>
<dbReference type="AlphaFoldDB" id="A0A9X1XJ71"/>
<organism evidence="7 8">
    <name type="scientific">Vibrio amylolyticus</name>
    <dbReference type="NCBI Taxonomy" id="2847292"/>
    <lineage>
        <taxon>Bacteria</taxon>
        <taxon>Pseudomonadati</taxon>
        <taxon>Pseudomonadota</taxon>
        <taxon>Gammaproteobacteria</taxon>
        <taxon>Vibrionales</taxon>
        <taxon>Vibrionaceae</taxon>
        <taxon>Vibrio</taxon>
    </lineage>
</organism>
<comment type="cofactor">
    <cofactor evidence="1">
        <name>Fe(2+)</name>
        <dbReference type="ChEBI" id="CHEBI:29033"/>
    </cofactor>
</comment>
<dbReference type="PANTHER" id="PTHR13096:SF8">
    <property type="entry name" value="RIBOSOMAL OXYGENASE 1"/>
    <property type="match status" value="1"/>
</dbReference>
<dbReference type="SUPFAM" id="SSF51197">
    <property type="entry name" value="Clavaminate synthase-like"/>
    <property type="match status" value="1"/>
</dbReference>
<evidence type="ECO:0000256" key="3">
    <source>
        <dbReference type="ARBA" id="ARBA00022964"/>
    </source>
</evidence>
<dbReference type="GO" id="GO:0016706">
    <property type="term" value="F:2-oxoglutarate-dependent dioxygenase activity"/>
    <property type="evidence" value="ECO:0007669"/>
    <property type="project" value="TreeGrafter"/>
</dbReference>
<protein>
    <submittedName>
        <fullName evidence="7">Cupin domain-containing protein</fullName>
    </submittedName>
</protein>
<dbReference type="Pfam" id="PF20514">
    <property type="entry name" value="WHD_ROXA"/>
    <property type="match status" value="1"/>
</dbReference>
<dbReference type="Proteomes" id="UP001139559">
    <property type="component" value="Unassembled WGS sequence"/>
</dbReference>
<evidence type="ECO:0000256" key="2">
    <source>
        <dbReference type="ARBA" id="ARBA00022723"/>
    </source>
</evidence>
<evidence type="ECO:0000256" key="5">
    <source>
        <dbReference type="ARBA" id="ARBA00023004"/>
    </source>
</evidence>